<dbReference type="Gene3D" id="3.40.50.1820">
    <property type="entry name" value="alpha/beta hydrolase"/>
    <property type="match status" value="1"/>
</dbReference>
<dbReference type="EMBL" id="QXDC01000004">
    <property type="protein sequence ID" value="RIA37689.1"/>
    <property type="molecule type" value="Genomic_DNA"/>
</dbReference>
<dbReference type="InterPro" id="IPR029058">
    <property type="entry name" value="AB_hydrolase_fold"/>
</dbReference>
<reference evidence="1 2" key="1">
    <citation type="submission" date="2018-08" db="EMBL/GenBank/DDBJ databases">
        <title>Genomic Encyclopedia of Type Strains, Phase IV (KMG-IV): sequencing the most valuable type-strain genomes for metagenomic binning, comparative biology and taxonomic classification.</title>
        <authorList>
            <person name="Goeker M."/>
        </authorList>
    </citation>
    <scope>NUCLEOTIDE SEQUENCE [LARGE SCALE GENOMIC DNA]</scope>
    <source>
        <strain evidence="1 2">DSM 25527</strain>
    </source>
</reference>
<dbReference type="PANTHER" id="PTHR36837">
    <property type="entry name" value="POLY(3-HYDROXYALKANOATE) POLYMERASE SUBUNIT PHAC"/>
    <property type="match status" value="1"/>
</dbReference>
<accession>A0A397NPT7</accession>
<sequence length="354" mass="37770">MTRPGLPSFDTAPQHGPRPLPLFLDMLRSETAASPERRAAALAGLRAFQAAPRRAAWAPPAALHREDRASLRDYGGDGAPVVVVPSLINPPFVLDLGARSLLRWLAGRGHRVLLVDWGAPSPDERDLDVAGHVERLLLPLLARLDAPPILAGYCLGGTMALAAACAMPVAGLAMIAAPWRFAGFSPRARRDIASLWQSAEPACAALGLVPMEVLQTGFWRLDPGRTIAKYERFARLDPDGEAARSFVELEDWANAGAPLPYAAGVEIFDFIAHDVPGSGQWRVAGKAVDPAALACPAVDFVSLTDRIVPAASAADLPDRRDLSAGHVGMIVGSRARAQLWEPLDAWLTGVRNPD</sequence>
<dbReference type="SUPFAM" id="SSF53474">
    <property type="entry name" value="alpha/beta-Hydrolases"/>
    <property type="match status" value="1"/>
</dbReference>
<organism evidence="1 2">
    <name type="scientific">Hephaestia caeni</name>
    <dbReference type="NCBI Taxonomy" id="645617"/>
    <lineage>
        <taxon>Bacteria</taxon>
        <taxon>Pseudomonadati</taxon>
        <taxon>Pseudomonadota</taxon>
        <taxon>Alphaproteobacteria</taxon>
        <taxon>Sphingomonadales</taxon>
        <taxon>Sphingomonadaceae</taxon>
        <taxon>Hephaestia</taxon>
    </lineage>
</organism>
<dbReference type="PANTHER" id="PTHR36837:SF4">
    <property type="entry name" value="BLR0908 PROTEIN"/>
    <property type="match status" value="1"/>
</dbReference>
<evidence type="ECO:0000313" key="2">
    <source>
        <dbReference type="Proteomes" id="UP000266568"/>
    </source>
</evidence>
<dbReference type="AlphaFoldDB" id="A0A397NPT7"/>
<comment type="caution">
    <text evidence="1">The sequence shown here is derived from an EMBL/GenBank/DDBJ whole genome shotgun (WGS) entry which is preliminary data.</text>
</comment>
<proteinExistence type="predicted"/>
<gene>
    <name evidence="1" type="ORF">DFR49_3576</name>
</gene>
<protein>
    <submittedName>
        <fullName evidence="1">Polyhydroxyalkanoate synthase</fullName>
    </submittedName>
</protein>
<dbReference type="InterPro" id="IPR051321">
    <property type="entry name" value="PHA/PHB_synthase"/>
</dbReference>
<evidence type="ECO:0000313" key="1">
    <source>
        <dbReference type="EMBL" id="RIA37689.1"/>
    </source>
</evidence>
<name>A0A397NPT7_9SPHN</name>
<keyword evidence="2" id="KW-1185">Reference proteome</keyword>
<dbReference type="Proteomes" id="UP000266568">
    <property type="component" value="Unassembled WGS sequence"/>
</dbReference>